<dbReference type="STRING" id="1088818.A0A2I0AW96"/>
<dbReference type="PANTHER" id="PTHR35502:SF2">
    <property type="entry name" value="PROTEIN MICROTUBULE BINDING PROTEIN 2C"/>
    <property type="match status" value="1"/>
</dbReference>
<dbReference type="OrthoDB" id="1915670at2759"/>
<evidence type="ECO:0000256" key="1">
    <source>
        <dbReference type="SAM" id="MobiDB-lite"/>
    </source>
</evidence>
<sequence>MTDSRPWIADRHHPSSTSSSPPPNPPSSTVSGNDCAAGNVDRVLFKNLVEMVPLVESLMDKRANSSFTRRASMVYTPAPSQMKKIKLADKEAGLGKSTVGGQMFNKK</sequence>
<reference evidence="2 3" key="1">
    <citation type="journal article" date="2017" name="Nature">
        <title>The Apostasia genome and the evolution of orchids.</title>
        <authorList>
            <person name="Zhang G.Q."/>
            <person name="Liu K.W."/>
            <person name="Li Z."/>
            <person name="Lohaus R."/>
            <person name="Hsiao Y.Y."/>
            <person name="Niu S.C."/>
            <person name="Wang J.Y."/>
            <person name="Lin Y.C."/>
            <person name="Xu Q."/>
            <person name="Chen L.J."/>
            <person name="Yoshida K."/>
            <person name="Fujiwara S."/>
            <person name="Wang Z.W."/>
            <person name="Zhang Y.Q."/>
            <person name="Mitsuda N."/>
            <person name="Wang M."/>
            <person name="Liu G.H."/>
            <person name="Pecoraro L."/>
            <person name="Huang H.X."/>
            <person name="Xiao X.J."/>
            <person name="Lin M."/>
            <person name="Wu X.Y."/>
            <person name="Wu W.L."/>
            <person name="Chen Y.Y."/>
            <person name="Chang S.B."/>
            <person name="Sakamoto S."/>
            <person name="Ohme-Takagi M."/>
            <person name="Yagi M."/>
            <person name="Zeng S.J."/>
            <person name="Shen C.Y."/>
            <person name="Yeh C.M."/>
            <person name="Luo Y.B."/>
            <person name="Tsai W.C."/>
            <person name="Van de Peer Y."/>
            <person name="Liu Z.J."/>
        </authorList>
    </citation>
    <scope>NUCLEOTIDE SEQUENCE [LARGE SCALE GENOMIC DNA]</scope>
    <source>
        <strain evidence="3">cv. Shenzhen</strain>
        <tissue evidence="2">Stem</tissue>
    </source>
</reference>
<dbReference type="AlphaFoldDB" id="A0A2I0AW96"/>
<dbReference type="EMBL" id="KZ451944">
    <property type="protein sequence ID" value="PKA59818.1"/>
    <property type="molecule type" value="Genomic_DNA"/>
</dbReference>
<accession>A0A2I0AW96</accession>
<gene>
    <name evidence="2" type="ORF">AXF42_Ash011943</name>
</gene>
<name>A0A2I0AW96_9ASPA</name>
<dbReference type="GO" id="GO:0008017">
    <property type="term" value="F:microtubule binding"/>
    <property type="evidence" value="ECO:0007669"/>
    <property type="project" value="InterPro"/>
</dbReference>
<feature type="region of interest" description="Disordered" evidence="1">
    <location>
        <begin position="1"/>
        <end position="36"/>
    </location>
</feature>
<protein>
    <submittedName>
        <fullName evidence="2">Uncharacterized protein</fullName>
    </submittedName>
</protein>
<organism evidence="2 3">
    <name type="scientific">Apostasia shenzhenica</name>
    <dbReference type="NCBI Taxonomy" id="1088818"/>
    <lineage>
        <taxon>Eukaryota</taxon>
        <taxon>Viridiplantae</taxon>
        <taxon>Streptophyta</taxon>
        <taxon>Embryophyta</taxon>
        <taxon>Tracheophyta</taxon>
        <taxon>Spermatophyta</taxon>
        <taxon>Magnoliopsida</taxon>
        <taxon>Liliopsida</taxon>
        <taxon>Asparagales</taxon>
        <taxon>Orchidaceae</taxon>
        <taxon>Apostasioideae</taxon>
        <taxon>Apostasia</taxon>
    </lineage>
</organism>
<dbReference type="PANTHER" id="PTHR35502">
    <property type="entry name" value="PROTEIN MICROTUBULE BINDING PROTEIN 2C"/>
    <property type="match status" value="1"/>
</dbReference>
<evidence type="ECO:0000313" key="2">
    <source>
        <dbReference type="EMBL" id="PKA59818.1"/>
    </source>
</evidence>
<dbReference type="Proteomes" id="UP000236161">
    <property type="component" value="Unassembled WGS sequence"/>
</dbReference>
<evidence type="ECO:0000313" key="3">
    <source>
        <dbReference type="Proteomes" id="UP000236161"/>
    </source>
</evidence>
<dbReference type="GO" id="GO:0010497">
    <property type="term" value="P:plasmodesmata-mediated intercellular transport"/>
    <property type="evidence" value="ECO:0007669"/>
    <property type="project" value="InterPro"/>
</dbReference>
<proteinExistence type="predicted"/>
<dbReference type="InterPro" id="IPR040289">
    <property type="entry name" value="MBP2C"/>
</dbReference>
<keyword evidence="3" id="KW-1185">Reference proteome</keyword>